<feature type="transmembrane region" description="Helical" evidence="1">
    <location>
        <begin position="34"/>
        <end position="52"/>
    </location>
</feature>
<dbReference type="InterPro" id="IPR020266">
    <property type="entry name" value="Tom6"/>
</dbReference>
<accession>A0A6A6R6T6</accession>
<dbReference type="Pfam" id="PF17112">
    <property type="entry name" value="Tom6"/>
    <property type="match status" value="1"/>
</dbReference>
<dbReference type="OrthoDB" id="5403997at2759"/>
<keyword evidence="3" id="KW-1185">Reference proteome</keyword>
<keyword evidence="1" id="KW-0812">Transmembrane</keyword>
<reference evidence="2" key="1">
    <citation type="journal article" date="2020" name="Stud. Mycol.">
        <title>101 Dothideomycetes genomes: a test case for predicting lifestyles and emergence of pathogens.</title>
        <authorList>
            <person name="Haridas S."/>
            <person name="Albert R."/>
            <person name="Binder M."/>
            <person name="Bloem J."/>
            <person name="Labutti K."/>
            <person name="Salamov A."/>
            <person name="Andreopoulos B."/>
            <person name="Baker S."/>
            <person name="Barry K."/>
            <person name="Bills G."/>
            <person name="Bluhm B."/>
            <person name="Cannon C."/>
            <person name="Castanera R."/>
            <person name="Culley D."/>
            <person name="Daum C."/>
            <person name="Ezra D."/>
            <person name="Gonzalez J."/>
            <person name="Henrissat B."/>
            <person name="Kuo A."/>
            <person name="Liang C."/>
            <person name="Lipzen A."/>
            <person name="Lutzoni F."/>
            <person name="Magnuson J."/>
            <person name="Mondo S."/>
            <person name="Nolan M."/>
            <person name="Ohm R."/>
            <person name="Pangilinan J."/>
            <person name="Park H.-J."/>
            <person name="Ramirez L."/>
            <person name="Alfaro M."/>
            <person name="Sun H."/>
            <person name="Tritt A."/>
            <person name="Yoshinaga Y."/>
            <person name="Zwiers L.-H."/>
            <person name="Turgeon B."/>
            <person name="Goodwin S."/>
            <person name="Spatafora J."/>
            <person name="Crous P."/>
            <person name="Grigoriev I."/>
        </authorList>
    </citation>
    <scope>NUCLEOTIDE SEQUENCE</scope>
    <source>
        <strain evidence="2">CBS 269.34</strain>
    </source>
</reference>
<name>A0A6A6R6T6_9PEZI</name>
<evidence type="ECO:0000313" key="3">
    <source>
        <dbReference type="Proteomes" id="UP000799750"/>
    </source>
</evidence>
<protein>
    <recommendedName>
        <fullName evidence="4">TOM core complex subunit Tom6</fullName>
    </recommendedName>
</protein>
<evidence type="ECO:0000313" key="2">
    <source>
        <dbReference type="EMBL" id="KAF2500281.1"/>
    </source>
</evidence>
<dbReference type="EMBL" id="MU004183">
    <property type="protein sequence ID" value="KAF2500281.1"/>
    <property type="molecule type" value="Genomic_DNA"/>
</dbReference>
<dbReference type="AlphaFoldDB" id="A0A6A6R6T6"/>
<organism evidence="2 3">
    <name type="scientific">Lophium mytilinum</name>
    <dbReference type="NCBI Taxonomy" id="390894"/>
    <lineage>
        <taxon>Eukaryota</taxon>
        <taxon>Fungi</taxon>
        <taxon>Dikarya</taxon>
        <taxon>Ascomycota</taxon>
        <taxon>Pezizomycotina</taxon>
        <taxon>Dothideomycetes</taxon>
        <taxon>Pleosporomycetidae</taxon>
        <taxon>Mytilinidiales</taxon>
        <taxon>Mytilinidiaceae</taxon>
        <taxon>Lophium</taxon>
    </lineage>
</organism>
<keyword evidence="1" id="KW-1133">Transmembrane helix</keyword>
<evidence type="ECO:0008006" key="4">
    <source>
        <dbReference type="Google" id="ProtNLM"/>
    </source>
</evidence>
<keyword evidence="1" id="KW-0472">Membrane</keyword>
<dbReference type="GO" id="GO:0030150">
    <property type="term" value="P:protein import into mitochondrial matrix"/>
    <property type="evidence" value="ECO:0007669"/>
    <property type="project" value="InterPro"/>
</dbReference>
<proteinExistence type="predicted"/>
<sequence length="59" mass="6233">MPPKQVRGANVQVAQPNFAQSAYRTVTSSENRTVITAAGLFVAGVAFLHSSLSEFIVPA</sequence>
<evidence type="ECO:0000256" key="1">
    <source>
        <dbReference type="SAM" id="Phobius"/>
    </source>
</evidence>
<dbReference type="Proteomes" id="UP000799750">
    <property type="component" value="Unassembled WGS sequence"/>
</dbReference>
<gene>
    <name evidence="2" type="ORF">BU16DRAFT_556757</name>
</gene>
<dbReference type="GO" id="GO:0005742">
    <property type="term" value="C:mitochondrial outer membrane translocase complex"/>
    <property type="evidence" value="ECO:0007669"/>
    <property type="project" value="InterPro"/>
</dbReference>